<feature type="compositionally biased region" description="Low complexity" evidence="1">
    <location>
        <begin position="26"/>
        <end position="38"/>
    </location>
</feature>
<dbReference type="Pfam" id="PF00675">
    <property type="entry name" value="Peptidase_M16"/>
    <property type="match status" value="2"/>
</dbReference>
<evidence type="ECO:0000256" key="1">
    <source>
        <dbReference type="SAM" id="MobiDB-lite"/>
    </source>
</evidence>
<evidence type="ECO:0000313" key="4">
    <source>
        <dbReference type="EMBL" id="MFC6633430.1"/>
    </source>
</evidence>
<protein>
    <submittedName>
        <fullName evidence="4">M16 family metallopeptidase</fullName>
    </submittedName>
</protein>
<feature type="domain" description="Peptidase M16 C-terminal" evidence="3">
    <location>
        <begin position="671"/>
        <end position="850"/>
    </location>
</feature>
<dbReference type="RefSeq" id="WP_193189095.1">
    <property type="nucleotide sequence ID" value="NZ_JACZFR010000001.1"/>
</dbReference>
<dbReference type="InterPro" id="IPR007863">
    <property type="entry name" value="Peptidase_M16_C"/>
</dbReference>
<dbReference type="InterPro" id="IPR011249">
    <property type="entry name" value="Metalloenz_LuxS/M16"/>
</dbReference>
<dbReference type="Gene3D" id="3.30.830.10">
    <property type="entry name" value="Metalloenzyme, LuxS/M16 peptidase-like"/>
    <property type="match status" value="4"/>
</dbReference>
<gene>
    <name evidence="4" type="ORF">ACFQBM_09070</name>
</gene>
<dbReference type="InterPro" id="IPR050361">
    <property type="entry name" value="MPP/UQCRC_Complex"/>
</dbReference>
<dbReference type="SUPFAM" id="SSF63411">
    <property type="entry name" value="LuxS/MPP-like metallohydrolase"/>
    <property type="match status" value="4"/>
</dbReference>
<organism evidence="4 5">
    <name type="scientific">Microbulbifer taiwanensis</name>
    <dbReference type="NCBI Taxonomy" id="986746"/>
    <lineage>
        <taxon>Bacteria</taxon>
        <taxon>Pseudomonadati</taxon>
        <taxon>Pseudomonadota</taxon>
        <taxon>Gammaproteobacteria</taxon>
        <taxon>Cellvibrionales</taxon>
        <taxon>Microbulbiferaceae</taxon>
        <taxon>Microbulbifer</taxon>
    </lineage>
</organism>
<feature type="domain" description="Peptidase M16 N-terminal" evidence="2">
    <location>
        <begin position="73"/>
        <end position="205"/>
    </location>
</feature>
<keyword evidence="5" id="KW-1185">Reference proteome</keyword>
<evidence type="ECO:0000259" key="2">
    <source>
        <dbReference type="Pfam" id="PF00675"/>
    </source>
</evidence>
<dbReference type="Proteomes" id="UP001596425">
    <property type="component" value="Unassembled WGS sequence"/>
</dbReference>
<sequence>MKTPHSLWLPAALALAIAGCGEAPKSGAAASSANDSSATTSVETPPKNWSETQTSAQALQIPYEKFTLPNGLRVIVHEDRKAPIVSVGVWYHVGSKDEKPGRTGFAHLFEHLMFNGSENYDDEFFKPFELAGATGMNGTTWLDRTNYFETVPSNALDMALWMESDRMGHLLGVITQEKLDEQRGVVQNEKRQGQNQPYGKVWEKMQASIFPEGHPYSWTTIGSMEDLDAAALEDVHEWFKTYYGAANTVLVLAGDIDVAAAKEKVGKYFADIPAGPPLIKKKAWIAKREESKREQMFDRVAQSRIYKVWNAPNLGHEDANAMALAAAVLGDGKNSRLYERLVYRDQIATSVNVALYEFELSSIFQVIADAKPGVELAKVEAAIEEELQRFLKEGPTAEELARVNMTEYAAYARDLEQVGGWSGKGVILARGELYLDNPNGYLDAVAEKQQLTSQQVRAAAQKWLSSGDYNLEVHPFPEYKVADSGADRSRLPDTGKFPSVPFPELQTAELSNGLKVVLAERNSVPVVDMRLIFDAGYAADQGKTLGTASYAMSMLKEGTRHMSALEISEKEEMLGARIGTDADIDTATVSLNALTANLDESIELFAEIVRIPAFSDEEIERKRSRWIAGIQQEKTRPVQMALRSLPPLLYGADHAYGVPFTGTGTEESIGSLTRDDLVDYHQTWLRPDNATLVAVGDITMDTLLQKLEQQFADWPAPEAPLPQKNLARVAHPDKASVFLIDKPDSEQSIIIGGLLAPSEKIPEREALHMMNDILGGTFTARINMNLREEKHWAYGAYSFMTGAKGQQPLLVYAPVQTDKTSDSLAELQRELRAYIGGEPAEAAELQKVKDKRINELPGRFETIAAVSGAVSSMVTYDRPLNYMDGYAEQIRGADLKTIHKLARQTIKPEQFIWVIVGDKKKIEKGIRGLDIGPIAELNVDGKPVGETVAAGGH</sequence>
<dbReference type="PANTHER" id="PTHR11851">
    <property type="entry name" value="METALLOPROTEASE"/>
    <property type="match status" value="1"/>
</dbReference>
<feature type="domain" description="Peptidase M16 N-terminal" evidence="2">
    <location>
        <begin position="516"/>
        <end position="641"/>
    </location>
</feature>
<comment type="caution">
    <text evidence="4">The sequence shown here is derived from an EMBL/GenBank/DDBJ whole genome shotgun (WGS) entry which is preliminary data.</text>
</comment>
<feature type="region of interest" description="Disordered" evidence="1">
    <location>
        <begin position="26"/>
        <end position="54"/>
    </location>
</feature>
<dbReference type="PROSITE" id="PS51257">
    <property type="entry name" value="PROKAR_LIPOPROTEIN"/>
    <property type="match status" value="1"/>
</dbReference>
<dbReference type="PANTHER" id="PTHR11851:SF224">
    <property type="entry name" value="PROCESSING PROTEASE"/>
    <property type="match status" value="1"/>
</dbReference>
<dbReference type="EMBL" id="JBHSVR010000001">
    <property type="protein sequence ID" value="MFC6633430.1"/>
    <property type="molecule type" value="Genomic_DNA"/>
</dbReference>
<evidence type="ECO:0000259" key="3">
    <source>
        <dbReference type="Pfam" id="PF05193"/>
    </source>
</evidence>
<feature type="compositionally biased region" description="Polar residues" evidence="1">
    <location>
        <begin position="39"/>
        <end position="54"/>
    </location>
</feature>
<accession>A0ABW1YPR5</accession>
<dbReference type="Pfam" id="PF05193">
    <property type="entry name" value="Peptidase_M16_C"/>
    <property type="match status" value="2"/>
</dbReference>
<reference evidence="5" key="1">
    <citation type="journal article" date="2019" name="Int. J. Syst. Evol. Microbiol.">
        <title>The Global Catalogue of Microorganisms (GCM) 10K type strain sequencing project: providing services to taxonomists for standard genome sequencing and annotation.</title>
        <authorList>
            <consortium name="The Broad Institute Genomics Platform"/>
            <consortium name="The Broad Institute Genome Sequencing Center for Infectious Disease"/>
            <person name="Wu L."/>
            <person name="Ma J."/>
        </authorList>
    </citation>
    <scope>NUCLEOTIDE SEQUENCE [LARGE SCALE GENOMIC DNA]</scope>
    <source>
        <strain evidence="5">CGMCC 1.13718</strain>
    </source>
</reference>
<proteinExistence type="predicted"/>
<dbReference type="InterPro" id="IPR011765">
    <property type="entry name" value="Pept_M16_N"/>
</dbReference>
<name>A0ABW1YPR5_9GAMM</name>
<evidence type="ECO:0000313" key="5">
    <source>
        <dbReference type="Proteomes" id="UP001596425"/>
    </source>
</evidence>
<feature type="domain" description="Peptidase M16 C-terminal" evidence="3">
    <location>
        <begin position="232"/>
        <end position="403"/>
    </location>
</feature>